<comment type="caution">
    <text evidence="4">The sequence shown here is derived from an EMBL/GenBank/DDBJ whole genome shotgun (WGS) entry which is preliminary data.</text>
</comment>
<dbReference type="EC" id="3.6.-.-" evidence="4"/>
<gene>
    <name evidence="4" type="ORF">ABC228_10760</name>
</gene>
<evidence type="ECO:0000313" key="4">
    <source>
        <dbReference type="EMBL" id="MEN2767670.1"/>
    </source>
</evidence>
<dbReference type="PROSITE" id="PS00893">
    <property type="entry name" value="NUDIX_BOX"/>
    <property type="match status" value="1"/>
</dbReference>
<dbReference type="Pfam" id="PF00293">
    <property type="entry name" value="NUDIX"/>
    <property type="match status" value="1"/>
</dbReference>
<keyword evidence="5" id="KW-1185">Reference proteome</keyword>
<dbReference type="Gene3D" id="3.90.79.10">
    <property type="entry name" value="Nucleoside Triphosphate Pyrophosphohydrolase"/>
    <property type="match status" value="1"/>
</dbReference>
<dbReference type="GO" id="GO:0016787">
    <property type="term" value="F:hydrolase activity"/>
    <property type="evidence" value="ECO:0007669"/>
    <property type="project" value="UniProtKB-KW"/>
</dbReference>
<dbReference type="PANTHER" id="PTHR43046">
    <property type="entry name" value="GDP-MANNOSE MANNOSYL HYDROLASE"/>
    <property type="match status" value="1"/>
</dbReference>
<dbReference type="PANTHER" id="PTHR43046:SF14">
    <property type="entry name" value="MUTT_NUDIX FAMILY PROTEIN"/>
    <property type="match status" value="1"/>
</dbReference>
<dbReference type="PROSITE" id="PS51462">
    <property type="entry name" value="NUDIX"/>
    <property type="match status" value="1"/>
</dbReference>
<name>A0ABU9XHC6_9BACI</name>
<feature type="domain" description="Nudix hydrolase" evidence="3">
    <location>
        <begin position="21"/>
        <end position="146"/>
    </location>
</feature>
<proteinExistence type="predicted"/>
<protein>
    <submittedName>
        <fullName evidence="4">NUDIX hydrolase</fullName>
        <ecNumber evidence="4">3.6.-.-</ecNumber>
    </submittedName>
</protein>
<evidence type="ECO:0000256" key="1">
    <source>
        <dbReference type="ARBA" id="ARBA00001946"/>
    </source>
</evidence>
<dbReference type="EMBL" id="JBDIML010000003">
    <property type="protein sequence ID" value="MEN2767670.1"/>
    <property type="molecule type" value="Genomic_DNA"/>
</dbReference>
<dbReference type="InterPro" id="IPR020084">
    <property type="entry name" value="NUDIX_hydrolase_CS"/>
</dbReference>
<dbReference type="Proteomes" id="UP001444625">
    <property type="component" value="Unassembled WGS sequence"/>
</dbReference>
<sequence length="146" mass="17027">MKNNGWKFRDFIKVEESSMNTYYPLAGSFAVIRCSGKFLLCYNIWRKQWEIPAGSREGNETPMDCAKRELFEETGQLVAELTFKGLLKSEHIETASVKYNPVYTSTIDRLMPFQENTETSQIILWDLQEEIGYIDEVDYRIISCID</sequence>
<evidence type="ECO:0000256" key="2">
    <source>
        <dbReference type="ARBA" id="ARBA00022801"/>
    </source>
</evidence>
<evidence type="ECO:0000259" key="3">
    <source>
        <dbReference type="PROSITE" id="PS51462"/>
    </source>
</evidence>
<organism evidence="4 5">
    <name type="scientific">Ornithinibacillus xuwenensis</name>
    <dbReference type="NCBI Taxonomy" id="3144668"/>
    <lineage>
        <taxon>Bacteria</taxon>
        <taxon>Bacillati</taxon>
        <taxon>Bacillota</taxon>
        <taxon>Bacilli</taxon>
        <taxon>Bacillales</taxon>
        <taxon>Bacillaceae</taxon>
        <taxon>Ornithinibacillus</taxon>
    </lineage>
</organism>
<dbReference type="SUPFAM" id="SSF55811">
    <property type="entry name" value="Nudix"/>
    <property type="match status" value="1"/>
</dbReference>
<accession>A0ABU9XHC6</accession>
<dbReference type="InterPro" id="IPR000086">
    <property type="entry name" value="NUDIX_hydrolase_dom"/>
</dbReference>
<dbReference type="InterPro" id="IPR015797">
    <property type="entry name" value="NUDIX_hydrolase-like_dom_sf"/>
</dbReference>
<dbReference type="RefSeq" id="WP_345825519.1">
    <property type="nucleotide sequence ID" value="NZ_JBDIML010000003.1"/>
</dbReference>
<reference evidence="4 5" key="1">
    <citation type="submission" date="2024-05" db="EMBL/GenBank/DDBJ databases">
        <authorList>
            <person name="Haq I."/>
            <person name="Ullah Z."/>
            <person name="Ahmad R."/>
            <person name="Li M."/>
            <person name="Tong Y."/>
        </authorList>
    </citation>
    <scope>NUCLEOTIDE SEQUENCE [LARGE SCALE GENOMIC DNA]</scope>
    <source>
        <strain evidence="4 5">16A2E</strain>
    </source>
</reference>
<keyword evidence="2 4" id="KW-0378">Hydrolase</keyword>
<evidence type="ECO:0000313" key="5">
    <source>
        <dbReference type="Proteomes" id="UP001444625"/>
    </source>
</evidence>
<comment type="cofactor">
    <cofactor evidence="1">
        <name>Mg(2+)</name>
        <dbReference type="ChEBI" id="CHEBI:18420"/>
    </cofactor>
</comment>